<name>K8ECR7_9CHLO</name>
<dbReference type="AlphaFoldDB" id="K8ECR7"/>
<evidence type="ECO:0000313" key="4">
    <source>
        <dbReference type="EMBL" id="CCO15837.1"/>
    </source>
</evidence>
<accession>K8ECR7</accession>
<dbReference type="Gene3D" id="1.10.10.790">
    <property type="entry name" value="Surp module"/>
    <property type="match status" value="1"/>
</dbReference>
<dbReference type="SMART" id="SM00648">
    <property type="entry name" value="SWAP"/>
    <property type="match status" value="1"/>
</dbReference>
<keyword evidence="1" id="KW-0175">Coiled coil</keyword>
<feature type="compositionally biased region" description="Pro residues" evidence="2">
    <location>
        <begin position="21"/>
        <end position="37"/>
    </location>
</feature>
<dbReference type="GO" id="GO:0006396">
    <property type="term" value="P:RNA processing"/>
    <property type="evidence" value="ECO:0007669"/>
    <property type="project" value="InterPro"/>
</dbReference>
<feature type="domain" description="SURP motif" evidence="3">
    <location>
        <begin position="78"/>
        <end position="120"/>
    </location>
</feature>
<dbReference type="OrthoDB" id="21470at2759"/>
<sequence length="339" mass="39315">MENRNNGVGGGTVGKRVVQRVPPPPSLSPPPPPPPPPLLLASSASASYYYQQQQHQQQFHQQQQNFTSIKIPLETQHHIEKLSEYVAKNGAEFEQLTRQKSLDMFWWLDDLNSNEYRMYKLLLESKMGRPSKSVKVVQPRVTTTTTDKIQEQIEEAKLRAQKLMMAEKETKLEYVEDTTLFDNIVGNIPQNTRIANAGFQNGTYNAIDLLTAPKNVNEEMMQKKSKIVEKYFEKRMELFEYELDRATTNKYGDSDNSNNKFLYRNANENEEDIEELREIRRHRVRRGGTNESAEEMEEKFNASRGSKRGLGMAEQEERNGDVEFLKYRNQLSRRYHGGN</sequence>
<dbReference type="GeneID" id="19016588"/>
<evidence type="ECO:0000259" key="3">
    <source>
        <dbReference type="PROSITE" id="PS50128"/>
    </source>
</evidence>
<proteinExistence type="predicted"/>
<keyword evidence="5" id="KW-1185">Reference proteome</keyword>
<organism evidence="4 5">
    <name type="scientific">Bathycoccus prasinos</name>
    <dbReference type="NCBI Taxonomy" id="41875"/>
    <lineage>
        <taxon>Eukaryota</taxon>
        <taxon>Viridiplantae</taxon>
        <taxon>Chlorophyta</taxon>
        <taxon>Mamiellophyceae</taxon>
        <taxon>Mamiellales</taxon>
        <taxon>Bathycoccaceae</taxon>
        <taxon>Bathycoccus</taxon>
    </lineage>
</organism>
<dbReference type="KEGG" id="bpg:Bathy03g00500"/>
<dbReference type="PROSITE" id="PS50128">
    <property type="entry name" value="SURP"/>
    <property type="match status" value="1"/>
</dbReference>
<evidence type="ECO:0000256" key="2">
    <source>
        <dbReference type="SAM" id="MobiDB-lite"/>
    </source>
</evidence>
<feature type="region of interest" description="Disordered" evidence="2">
    <location>
        <begin position="286"/>
        <end position="321"/>
    </location>
</feature>
<dbReference type="Pfam" id="PF01805">
    <property type="entry name" value="Surp"/>
    <property type="match status" value="1"/>
</dbReference>
<reference evidence="4 5" key="1">
    <citation type="submission" date="2011-10" db="EMBL/GenBank/DDBJ databases">
        <authorList>
            <person name="Genoscope - CEA"/>
        </authorList>
    </citation>
    <scope>NUCLEOTIDE SEQUENCE [LARGE SCALE GENOMIC DNA]</scope>
    <source>
        <strain evidence="4 5">RCC 1105</strain>
    </source>
</reference>
<dbReference type="SUPFAM" id="SSF101447">
    <property type="entry name" value="Formin homology 2 domain (FH2 domain)"/>
    <property type="match status" value="1"/>
</dbReference>
<dbReference type="SUPFAM" id="SSF109905">
    <property type="entry name" value="Surp module (SWAP domain)"/>
    <property type="match status" value="1"/>
</dbReference>
<dbReference type="EMBL" id="FO082276">
    <property type="protein sequence ID" value="CCO15837.1"/>
    <property type="molecule type" value="Genomic_DNA"/>
</dbReference>
<dbReference type="InterPro" id="IPR000061">
    <property type="entry name" value="Surp"/>
</dbReference>
<dbReference type="STRING" id="41875.K8ECR7"/>
<dbReference type="Proteomes" id="UP000198341">
    <property type="component" value="Chromosome 3"/>
</dbReference>
<protein>
    <recommendedName>
        <fullName evidence="3">SURP motif domain-containing protein</fullName>
    </recommendedName>
</protein>
<dbReference type="GO" id="GO:0003723">
    <property type="term" value="F:RNA binding"/>
    <property type="evidence" value="ECO:0007669"/>
    <property type="project" value="InterPro"/>
</dbReference>
<feature type="coiled-coil region" evidence="1">
    <location>
        <begin position="146"/>
        <end position="173"/>
    </location>
</feature>
<gene>
    <name evidence="4" type="ORF">Bathy03g00500</name>
</gene>
<feature type="region of interest" description="Disordered" evidence="2">
    <location>
        <begin position="1"/>
        <end position="37"/>
    </location>
</feature>
<evidence type="ECO:0000313" key="5">
    <source>
        <dbReference type="Proteomes" id="UP000198341"/>
    </source>
</evidence>
<dbReference type="InterPro" id="IPR035967">
    <property type="entry name" value="SWAP/Surp_sf"/>
</dbReference>
<dbReference type="RefSeq" id="XP_007514400.1">
    <property type="nucleotide sequence ID" value="XM_007514338.1"/>
</dbReference>
<evidence type="ECO:0000256" key="1">
    <source>
        <dbReference type="SAM" id="Coils"/>
    </source>
</evidence>